<evidence type="ECO:0000313" key="3">
    <source>
        <dbReference type="Proteomes" id="UP000800200"/>
    </source>
</evidence>
<evidence type="ECO:0000256" key="1">
    <source>
        <dbReference type="SAM" id="MobiDB-lite"/>
    </source>
</evidence>
<feature type="compositionally biased region" description="Basic and acidic residues" evidence="1">
    <location>
        <begin position="263"/>
        <end position="281"/>
    </location>
</feature>
<protein>
    <submittedName>
        <fullName evidence="2">Uncharacterized protein</fullName>
    </submittedName>
</protein>
<dbReference type="Proteomes" id="UP000800200">
    <property type="component" value="Unassembled WGS sequence"/>
</dbReference>
<evidence type="ECO:0000313" key="2">
    <source>
        <dbReference type="EMBL" id="KAF2190641.1"/>
    </source>
</evidence>
<dbReference type="AlphaFoldDB" id="A0A6A6EGJ9"/>
<feature type="compositionally biased region" description="Polar residues" evidence="1">
    <location>
        <begin position="284"/>
        <end position="295"/>
    </location>
</feature>
<accession>A0A6A6EGJ9</accession>
<feature type="region of interest" description="Disordered" evidence="1">
    <location>
        <begin position="371"/>
        <end position="410"/>
    </location>
</feature>
<proteinExistence type="predicted"/>
<sequence length="410" mass="44962">METLNTPASASTASTRASLEARYGISPEEQILLEREANVLRRPGEGDEDLARDMQGVLSIVELQRVDGGPNERRGTAEDARMVATYSQLLLGCEHQNRGKREPEDEQSMALESNPLGRPHEASSVAMGSTSQSLRLARELTENDMIIFGLLNGNNRESSHLARKAMIWAQTKQGDTNDDWLENGEILHISSNNAVARLTRRVLPVLERDPALVRQARLTVGLEVSPEPESSQGQKGSKKKGKVGKAAPKRKNRCKINMPPLRQRKDDPPPPGEKGTRKKAEATQAKSGASKSSSVRRAGANQPGSSTQSSTSANSCEASRYPPNGPKQMNWRENEWNKLGRIRIKMVTPAQAEANTRAKLAKMVAEAILQDPSLQESSTSPILQRIDCSASPESSLGGEGKRKRKRRQNR</sequence>
<dbReference type="EMBL" id="ML994618">
    <property type="protein sequence ID" value="KAF2190641.1"/>
    <property type="molecule type" value="Genomic_DNA"/>
</dbReference>
<keyword evidence="3" id="KW-1185">Reference proteome</keyword>
<feature type="compositionally biased region" description="Basic residues" evidence="1">
    <location>
        <begin position="401"/>
        <end position="410"/>
    </location>
</feature>
<reference evidence="2" key="1">
    <citation type="journal article" date="2020" name="Stud. Mycol.">
        <title>101 Dothideomycetes genomes: a test case for predicting lifestyles and emergence of pathogens.</title>
        <authorList>
            <person name="Haridas S."/>
            <person name="Albert R."/>
            <person name="Binder M."/>
            <person name="Bloem J."/>
            <person name="Labutti K."/>
            <person name="Salamov A."/>
            <person name="Andreopoulos B."/>
            <person name="Baker S."/>
            <person name="Barry K."/>
            <person name="Bills G."/>
            <person name="Bluhm B."/>
            <person name="Cannon C."/>
            <person name="Castanera R."/>
            <person name="Culley D."/>
            <person name="Daum C."/>
            <person name="Ezra D."/>
            <person name="Gonzalez J."/>
            <person name="Henrissat B."/>
            <person name="Kuo A."/>
            <person name="Liang C."/>
            <person name="Lipzen A."/>
            <person name="Lutzoni F."/>
            <person name="Magnuson J."/>
            <person name="Mondo S."/>
            <person name="Nolan M."/>
            <person name="Ohm R."/>
            <person name="Pangilinan J."/>
            <person name="Park H.-J."/>
            <person name="Ramirez L."/>
            <person name="Alfaro M."/>
            <person name="Sun H."/>
            <person name="Tritt A."/>
            <person name="Yoshinaga Y."/>
            <person name="Zwiers L.-H."/>
            <person name="Turgeon B."/>
            <person name="Goodwin S."/>
            <person name="Spatafora J."/>
            <person name="Crous P."/>
            <person name="Grigoriev I."/>
        </authorList>
    </citation>
    <scope>NUCLEOTIDE SEQUENCE</scope>
    <source>
        <strain evidence="2">CBS 207.26</strain>
    </source>
</reference>
<organism evidence="2 3">
    <name type="scientific">Zopfia rhizophila CBS 207.26</name>
    <dbReference type="NCBI Taxonomy" id="1314779"/>
    <lineage>
        <taxon>Eukaryota</taxon>
        <taxon>Fungi</taxon>
        <taxon>Dikarya</taxon>
        <taxon>Ascomycota</taxon>
        <taxon>Pezizomycotina</taxon>
        <taxon>Dothideomycetes</taxon>
        <taxon>Dothideomycetes incertae sedis</taxon>
        <taxon>Zopfiaceae</taxon>
        <taxon>Zopfia</taxon>
    </lineage>
</organism>
<feature type="region of interest" description="Disordered" evidence="1">
    <location>
        <begin position="223"/>
        <end position="331"/>
    </location>
</feature>
<feature type="compositionally biased region" description="Polar residues" evidence="1">
    <location>
        <begin position="372"/>
        <end position="382"/>
    </location>
</feature>
<feature type="compositionally biased region" description="Low complexity" evidence="1">
    <location>
        <begin position="305"/>
        <end position="315"/>
    </location>
</feature>
<gene>
    <name evidence="2" type="ORF">K469DRAFT_811598</name>
</gene>
<name>A0A6A6EGJ9_9PEZI</name>
<feature type="compositionally biased region" description="Basic residues" evidence="1">
    <location>
        <begin position="236"/>
        <end position="254"/>
    </location>
</feature>